<dbReference type="Proteomes" id="UP001281147">
    <property type="component" value="Unassembled WGS sequence"/>
</dbReference>
<sequence length="294" mass="32572">MAKTKSSKRQNKKQVEAAENDDGTVVVRSLLRDPKQQPPARYRDDTQEMSRYDSFSSKFFQVVNIQHNDAFVLKSTLLTDGSLADRHVIVLEPVQHFRFMDLPPELRSIIYGYVVGLGGEVSVPLPASGQARRWRRPGLMSTNLHLDQRDIEAKCKARRPNGLGLLRVSKQILAEAAPVVYDRHTFDFTRSTIASGLRTLGSMRQYFSHIKLSTKTGQVTGGLSGVFDLYPSSIAKLPCGHHQNANGVSPLLAFARILAPLLAKIHRAGGPGIGERHTAKDAGAMERMSPLRIH</sequence>
<evidence type="ECO:0000313" key="2">
    <source>
        <dbReference type="Proteomes" id="UP001281147"/>
    </source>
</evidence>
<organism evidence="1 2">
    <name type="scientific">Vermiconidia calcicola</name>
    <dbReference type="NCBI Taxonomy" id="1690605"/>
    <lineage>
        <taxon>Eukaryota</taxon>
        <taxon>Fungi</taxon>
        <taxon>Dikarya</taxon>
        <taxon>Ascomycota</taxon>
        <taxon>Pezizomycotina</taxon>
        <taxon>Dothideomycetes</taxon>
        <taxon>Dothideomycetidae</taxon>
        <taxon>Mycosphaerellales</taxon>
        <taxon>Extremaceae</taxon>
        <taxon>Vermiconidia</taxon>
    </lineage>
</organism>
<gene>
    <name evidence="1" type="ORF">LTR37_012285</name>
</gene>
<dbReference type="EMBL" id="JAUTXU010000113">
    <property type="protein sequence ID" value="KAK3707116.1"/>
    <property type="molecule type" value="Genomic_DNA"/>
</dbReference>
<evidence type="ECO:0000313" key="1">
    <source>
        <dbReference type="EMBL" id="KAK3707116.1"/>
    </source>
</evidence>
<comment type="caution">
    <text evidence="1">The sequence shown here is derived from an EMBL/GenBank/DDBJ whole genome shotgun (WGS) entry which is preliminary data.</text>
</comment>
<accession>A0ACC3MZI9</accession>
<protein>
    <submittedName>
        <fullName evidence="1">Uncharacterized protein</fullName>
    </submittedName>
</protein>
<proteinExistence type="predicted"/>
<reference evidence="1" key="1">
    <citation type="submission" date="2023-07" db="EMBL/GenBank/DDBJ databases">
        <title>Black Yeasts Isolated from many extreme environments.</title>
        <authorList>
            <person name="Coleine C."/>
            <person name="Stajich J.E."/>
            <person name="Selbmann L."/>
        </authorList>
    </citation>
    <scope>NUCLEOTIDE SEQUENCE</scope>
    <source>
        <strain evidence="1">CCFEE 5714</strain>
    </source>
</reference>
<keyword evidence="2" id="KW-1185">Reference proteome</keyword>
<name>A0ACC3MZI9_9PEZI</name>